<dbReference type="PROSITE" id="PS51257">
    <property type="entry name" value="PROKAR_LIPOPROTEIN"/>
    <property type="match status" value="1"/>
</dbReference>
<keyword evidence="2" id="KW-1185">Reference proteome</keyword>
<dbReference type="EMBL" id="QNRR01000015">
    <property type="protein sequence ID" value="RBP36948.1"/>
    <property type="molecule type" value="Genomic_DNA"/>
</dbReference>
<proteinExistence type="predicted"/>
<gene>
    <name evidence="1" type="ORF">DES53_11589</name>
</gene>
<sequence length="203" mass="22107">MLSRTKLLLLAVVLLLIAIPVAYACLTWTVRDPLRFRLLGHGGPVTATEPLLGTPIQLMRFDLEVQNTSSVPMHVFTLYVTSDVQSDIAPGVFVRQGVTPTYAGWHREHALPEPVPARGTARLTCYMPGESPSVLTTVQPGVGYDGMTQTQVRFMTWLDAVYDYIAFMEDYLPSFDGQQGAAPLEIPGTLSVPSSPVHAVPAP</sequence>
<protein>
    <submittedName>
        <fullName evidence="1">Uncharacterized protein</fullName>
    </submittedName>
</protein>
<reference evidence="1 2" key="1">
    <citation type="submission" date="2018-06" db="EMBL/GenBank/DDBJ databases">
        <title>Genomic Encyclopedia of Type Strains, Phase IV (KMG-IV): sequencing the most valuable type-strain genomes for metagenomic binning, comparative biology and taxonomic classification.</title>
        <authorList>
            <person name="Goeker M."/>
        </authorList>
    </citation>
    <scope>NUCLEOTIDE SEQUENCE [LARGE SCALE GENOMIC DNA]</scope>
    <source>
        <strain evidence="1 2">DSM 25532</strain>
    </source>
</reference>
<evidence type="ECO:0000313" key="1">
    <source>
        <dbReference type="EMBL" id="RBP36948.1"/>
    </source>
</evidence>
<dbReference type="AlphaFoldDB" id="A0A366H4V9"/>
<name>A0A366H4V9_9BACT</name>
<evidence type="ECO:0000313" key="2">
    <source>
        <dbReference type="Proteomes" id="UP000253426"/>
    </source>
</evidence>
<dbReference type="RefSeq" id="WP_147263680.1">
    <property type="nucleotide sequence ID" value="NZ_QNRR01000015.1"/>
</dbReference>
<accession>A0A366H4V9</accession>
<comment type="caution">
    <text evidence="1">The sequence shown here is derived from an EMBL/GenBank/DDBJ whole genome shotgun (WGS) entry which is preliminary data.</text>
</comment>
<dbReference type="Proteomes" id="UP000253426">
    <property type="component" value="Unassembled WGS sequence"/>
</dbReference>
<organism evidence="1 2">
    <name type="scientific">Roseimicrobium gellanilyticum</name>
    <dbReference type="NCBI Taxonomy" id="748857"/>
    <lineage>
        <taxon>Bacteria</taxon>
        <taxon>Pseudomonadati</taxon>
        <taxon>Verrucomicrobiota</taxon>
        <taxon>Verrucomicrobiia</taxon>
        <taxon>Verrucomicrobiales</taxon>
        <taxon>Verrucomicrobiaceae</taxon>
        <taxon>Roseimicrobium</taxon>
    </lineage>
</organism>